<proteinExistence type="inferred from homology"/>
<feature type="compositionally biased region" description="Low complexity" evidence="6">
    <location>
        <begin position="641"/>
        <end position="657"/>
    </location>
</feature>
<feature type="region of interest" description="Disordered" evidence="6">
    <location>
        <begin position="641"/>
        <end position="667"/>
    </location>
</feature>
<feature type="transmembrane region" description="Helical" evidence="7">
    <location>
        <begin position="52"/>
        <end position="72"/>
    </location>
</feature>
<feature type="transmembrane region" description="Helical" evidence="7">
    <location>
        <begin position="468"/>
        <end position="485"/>
    </location>
</feature>
<keyword evidence="9" id="KW-1185">Reference proteome</keyword>
<evidence type="ECO:0000313" key="9">
    <source>
        <dbReference type="Proteomes" id="UP000001396"/>
    </source>
</evidence>
<evidence type="ECO:0000313" key="8">
    <source>
        <dbReference type="EMBL" id="EFA84407.1"/>
    </source>
</evidence>
<name>D3B509_HETP5</name>
<keyword evidence="5 7" id="KW-0472">Membrane</keyword>
<evidence type="ECO:0000256" key="7">
    <source>
        <dbReference type="SAM" id="Phobius"/>
    </source>
</evidence>
<dbReference type="PANTHER" id="PTHR21355">
    <property type="entry name" value="G-PROTEIN COUPLED RECEPTOR-ASSOCIATED PROTEIN LMBRD2"/>
    <property type="match status" value="1"/>
</dbReference>
<sequence>MILIVHQRSIDCEKRVEMYINNWIMLFIELFGVGVVVFIAMKQYISFKRTPFYAMFTAFLGWYLCFNIVFLVPLDITATIHGECLVKANDTCTINNTTSCEINNMCPEPISYLPDVIVVNQWRILYWGTFVLSWLIFPILQTFSGTGDFRIRERLLRAIKENIILYCFMGIVGLITLIIILAMRLQALATLVQSTFIVLNVYGLVLVVVTMGFGLVDVPRNLLRKGDYYRTLRHYRVHALELKNELDESTKKLEHHLRLIKQTSDRAGEYHPYRPYLDIIISKCPLEFDQVDTEDMSEASDEITYSKVVEMHANLMDFTHQAERADTSYKRLLGKAFATEDIIATLEKPSDLRSGKIEWSFKQTSSNPTKARWEYYWHLYIYPNFYKALGALGAIMSLLIVWAEISMAFSSSNLANVKSPFAMIIRSTDASMNGLGLQIFCFIPLILVPQQQTNSLSIMFSSNYLGRLAAPLSYNFLQICGLTGSNFNSAMGDMNAFALNNFNKYFPFIVVFVCLIPLFQIHTRLASMCCIKSMRVTTDNSEAAAELGSKILKEVRENQVEGVPPPKTRMSIIKDIITGKKSKSGSGSPKDGASQEVKRPTYKPPSSNRSTVMMGLSRDYTSKSGTTFKSTKSENNAILTIDNNNNSGSSSYKSINNDPLIPKSNSNARLESKGINYWDKLNFKYNQDDSDDDIEMGKF</sequence>
<comment type="caution">
    <text evidence="8">The sequence shown here is derived from an EMBL/GenBank/DDBJ whole genome shotgun (WGS) entry which is preliminary data.</text>
</comment>
<feature type="transmembrane region" description="Helical" evidence="7">
    <location>
        <begin position="505"/>
        <end position="525"/>
    </location>
</feature>
<evidence type="ECO:0000256" key="3">
    <source>
        <dbReference type="ARBA" id="ARBA00022692"/>
    </source>
</evidence>
<dbReference type="FunCoup" id="D3B509">
    <property type="interactions" value="32"/>
</dbReference>
<comment type="subcellular location">
    <subcellularLocation>
        <location evidence="1">Membrane</location>
        <topology evidence="1">Multi-pass membrane protein</topology>
    </subcellularLocation>
</comment>
<accession>D3B509</accession>
<evidence type="ECO:0000256" key="2">
    <source>
        <dbReference type="ARBA" id="ARBA00010487"/>
    </source>
</evidence>
<dbReference type="Pfam" id="PF04791">
    <property type="entry name" value="LMBR1"/>
    <property type="match status" value="2"/>
</dbReference>
<evidence type="ECO:0000256" key="1">
    <source>
        <dbReference type="ARBA" id="ARBA00004141"/>
    </source>
</evidence>
<feature type="region of interest" description="Disordered" evidence="6">
    <location>
        <begin position="579"/>
        <end position="616"/>
    </location>
</feature>
<organism evidence="8 9">
    <name type="scientific">Heterostelium pallidum (strain ATCC 26659 / Pp 5 / PN500)</name>
    <name type="common">Cellular slime mold</name>
    <name type="synonym">Polysphondylium pallidum</name>
    <dbReference type="NCBI Taxonomy" id="670386"/>
    <lineage>
        <taxon>Eukaryota</taxon>
        <taxon>Amoebozoa</taxon>
        <taxon>Evosea</taxon>
        <taxon>Eumycetozoa</taxon>
        <taxon>Dictyostelia</taxon>
        <taxon>Acytosteliales</taxon>
        <taxon>Acytosteliaceae</taxon>
        <taxon>Heterostelium</taxon>
    </lineage>
</organism>
<feature type="transmembrane region" description="Helical" evidence="7">
    <location>
        <begin position="430"/>
        <end position="448"/>
    </location>
</feature>
<dbReference type="EMBL" id="ADBJ01000010">
    <property type="protein sequence ID" value="EFA84407.1"/>
    <property type="molecule type" value="Genomic_DNA"/>
</dbReference>
<feature type="transmembrane region" description="Helical" evidence="7">
    <location>
        <begin position="195"/>
        <end position="216"/>
    </location>
</feature>
<evidence type="ECO:0000256" key="6">
    <source>
        <dbReference type="SAM" id="MobiDB-lite"/>
    </source>
</evidence>
<dbReference type="InterPro" id="IPR051584">
    <property type="entry name" value="GPCR-associated_LMBR1"/>
</dbReference>
<dbReference type="Proteomes" id="UP000001396">
    <property type="component" value="Unassembled WGS sequence"/>
</dbReference>
<feature type="transmembrane region" description="Helical" evidence="7">
    <location>
        <begin position="20"/>
        <end position="40"/>
    </location>
</feature>
<dbReference type="GO" id="GO:0016020">
    <property type="term" value="C:membrane"/>
    <property type="evidence" value="ECO:0007669"/>
    <property type="project" value="UniProtKB-SubCell"/>
</dbReference>
<dbReference type="GeneID" id="31359005"/>
<evidence type="ECO:0000256" key="5">
    <source>
        <dbReference type="ARBA" id="ARBA00023136"/>
    </source>
</evidence>
<feature type="transmembrane region" description="Helical" evidence="7">
    <location>
        <begin position="163"/>
        <end position="183"/>
    </location>
</feature>
<dbReference type="PANTHER" id="PTHR21355:SF11">
    <property type="entry name" value="LMBR1 DOMAIN-CONTAINING PROTEIN 2 HOMOLOG B"/>
    <property type="match status" value="1"/>
</dbReference>
<comment type="similarity">
    <text evidence="2">Belongs to the LIMR family.</text>
</comment>
<gene>
    <name evidence="8" type="ORF">PPL_03485</name>
</gene>
<dbReference type="RefSeq" id="XP_020436521.1">
    <property type="nucleotide sequence ID" value="XM_020574449.1"/>
</dbReference>
<dbReference type="InterPro" id="IPR006876">
    <property type="entry name" value="LMBR1-like_membr_prot"/>
</dbReference>
<keyword evidence="3 7" id="KW-0812">Transmembrane</keyword>
<dbReference type="AlphaFoldDB" id="D3B509"/>
<evidence type="ECO:0000256" key="4">
    <source>
        <dbReference type="ARBA" id="ARBA00022989"/>
    </source>
</evidence>
<dbReference type="InParanoid" id="D3B509"/>
<dbReference type="OMA" id="KYTSYVM"/>
<feature type="transmembrane region" description="Helical" evidence="7">
    <location>
        <begin position="388"/>
        <end position="410"/>
    </location>
</feature>
<keyword evidence="4 7" id="KW-1133">Transmembrane helix</keyword>
<protein>
    <submittedName>
        <fullName evidence="8">Uncharacterized protein</fullName>
    </submittedName>
</protein>
<reference evidence="8 9" key="1">
    <citation type="journal article" date="2011" name="Genome Res.">
        <title>Phylogeny-wide analysis of social amoeba genomes highlights ancient origins for complex intercellular communication.</title>
        <authorList>
            <person name="Heidel A.J."/>
            <person name="Lawal H.M."/>
            <person name="Felder M."/>
            <person name="Schilde C."/>
            <person name="Helps N.R."/>
            <person name="Tunggal B."/>
            <person name="Rivero F."/>
            <person name="John U."/>
            <person name="Schleicher M."/>
            <person name="Eichinger L."/>
            <person name="Platzer M."/>
            <person name="Noegel A.A."/>
            <person name="Schaap P."/>
            <person name="Gloeckner G."/>
        </authorList>
    </citation>
    <scope>NUCLEOTIDE SEQUENCE [LARGE SCALE GENOMIC DNA]</scope>
    <source>
        <strain evidence="9">ATCC 26659 / Pp 5 / PN500</strain>
    </source>
</reference>